<reference evidence="2 3" key="1">
    <citation type="submission" date="2023-04" db="EMBL/GenBank/DDBJ databases">
        <title>Genome of Basidiobolus ranarum AG-B5.</title>
        <authorList>
            <person name="Stajich J.E."/>
            <person name="Carter-House D."/>
            <person name="Gryganskyi A."/>
        </authorList>
    </citation>
    <scope>NUCLEOTIDE SEQUENCE [LARGE SCALE GENOMIC DNA]</scope>
    <source>
        <strain evidence="2 3">AG-B5</strain>
    </source>
</reference>
<gene>
    <name evidence="2" type="ORF">K7432_000369</name>
</gene>
<keyword evidence="1" id="KW-0812">Transmembrane</keyword>
<evidence type="ECO:0000256" key="1">
    <source>
        <dbReference type="SAM" id="Phobius"/>
    </source>
</evidence>
<evidence type="ECO:0000313" key="3">
    <source>
        <dbReference type="Proteomes" id="UP001479436"/>
    </source>
</evidence>
<sequence>MRLTARKSEQSYLFSFIPLHVACLISQAGLGVVALVLLLLTVYRKLPVNGMADLHSDFGEVVRYFAIMCHGLNICVGVFGIFSVVVAEISVQIISVYLALFAIVWDLTMMILEGVTGEILLPILIGIELILTIFGIHSLYRYGREIRGVQTNFEQYRRQMAANAHIRKREKSLEKSSINVTRVYIDNSSDSLSI</sequence>
<feature type="transmembrane region" description="Helical" evidence="1">
    <location>
        <begin position="94"/>
        <end position="113"/>
    </location>
</feature>
<organism evidence="2 3">
    <name type="scientific">Basidiobolus ranarum</name>
    <dbReference type="NCBI Taxonomy" id="34480"/>
    <lineage>
        <taxon>Eukaryota</taxon>
        <taxon>Fungi</taxon>
        <taxon>Fungi incertae sedis</taxon>
        <taxon>Zoopagomycota</taxon>
        <taxon>Entomophthoromycotina</taxon>
        <taxon>Basidiobolomycetes</taxon>
        <taxon>Basidiobolales</taxon>
        <taxon>Basidiobolaceae</taxon>
        <taxon>Basidiobolus</taxon>
    </lineage>
</organism>
<dbReference type="EMBL" id="JASJQH010000006">
    <property type="protein sequence ID" value="KAK9768767.1"/>
    <property type="molecule type" value="Genomic_DNA"/>
</dbReference>
<feature type="transmembrane region" description="Helical" evidence="1">
    <location>
        <begin position="12"/>
        <end position="43"/>
    </location>
</feature>
<evidence type="ECO:0008006" key="4">
    <source>
        <dbReference type="Google" id="ProtNLM"/>
    </source>
</evidence>
<proteinExistence type="predicted"/>
<protein>
    <recommendedName>
        <fullName evidence="4">Transmembrane protein 107</fullName>
    </recommendedName>
</protein>
<dbReference type="Proteomes" id="UP001479436">
    <property type="component" value="Unassembled WGS sequence"/>
</dbReference>
<accession>A0ABR2X4Q8</accession>
<keyword evidence="1" id="KW-1133">Transmembrane helix</keyword>
<keyword evidence="1" id="KW-0472">Membrane</keyword>
<feature type="transmembrane region" description="Helical" evidence="1">
    <location>
        <begin position="63"/>
        <end position="87"/>
    </location>
</feature>
<comment type="caution">
    <text evidence="2">The sequence shown here is derived from an EMBL/GenBank/DDBJ whole genome shotgun (WGS) entry which is preliminary data.</text>
</comment>
<feature type="transmembrane region" description="Helical" evidence="1">
    <location>
        <begin position="119"/>
        <end position="140"/>
    </location>
</feature>
<evidence type="ECO:0000313" key="2">
    <source>
        <dbReference type="EMBL" id="KAK9768767.1"/>
    </source>
</evidence>
<keyword evidence="3" id="KW-1185">Reference proteome</keyword>
<name>A0ABR2X4Q8_9FUNG</name>